<dbReference type="GO" id="GO:0005829">
    <property type="term" value="C:cytosol"/>
    <property type="evidence" value="ECO:0007669"/>
    <property type="project" value="TreeGrafter"/>
</dbReference>
<protein>
    <recommendedName>
        <fullName evidence="1">Hydantoinase B/oxoprolinase domain-containing protein</fullName>
    </recommendedName>
</protein>
<organism evidence="2">
    <name type="scientific">marine metagenome</name>
    <dbReference type="NCBI Taxonomy" id="408172"/>
    <lineage>
        <taxon>unclassified sequences</taxon>
        <taxon>metagenomes</taxon>
        <taxon>ecological metagenomes</taxon>
    </lineage>
</organism>
<gene>
    <name evidence="2" type="ORF">METZ01_LOCUS126730</name>
</gene>
<dbReference type="AlphaFoldDB" id="A0A381Y9T7"/>
<evidence type="ECO:0000259" key="1">
    <source>
        <dbReference type="Pfam" id="PF02538"/>
    </source>
</evidence>
<feature type="non-terminal residue" evidence="2">
    <location>
        <position position="516"/>
    </location>
</feature>
<dbReference type="InterPro" id="IPR003692">
    <property type="entry name" value="Hydantoinase_B"/>
</dbReference>
<dbReference type="InterPro" id="IPR045079">
    <property type="entry name" value="Oxoprolinase-like"/>
</dbReference>
<dbReference type="GO" id="GO:0017168">
    <property type="term" value="F:5-oxoprolinase (ATP-hydrolyzing) activity"/>
    <property type="evidence" value="ECO:0007669"/>
    <property type="project" value="TreeGrafter"/>
</dbReference>
<evidence type="ECO:0000313" key="2">
    <source>
        <dbReference type="EMBL" id="SVA73876.1"/>
    </source>
</evidence>
<dbReference type="GO" id="GO:0006749">
    <property type="term" value="P:glutathione metabolic process"/>
    <property type="evidence" value="ECO:0007669"/>
    <property type="project" value="TreeGrafter"/>
</dbReference>
<accession>A0A381Y9T7</accession>
<dbReference type="PANTHER" id="PTHR11365">
    <property type="entry name" value="5-OXOPROLINASE RELATED"/>
    <property type="match status" value="1"/>
</dbReference>
<feature type="domain" description="Hydantoinase B/oxoprolinase" evidence="1">
    <location>
        <begin position="20"/>
        <end position="505"/>
    </location>
</feature>
<dbReference type="PANTHER" id="PTHR11365:SF23">
    <property type="entry name" value="HYPOTHETICAL 5-OXOPROLINASE (EUROFUNG)-RELATED"/>
    <property type="match status" value="1"/>
</dbReference>
<dbReference type="EMBL" id="UINC01017735">
    <property type="protein sequence ID" value="SVA73876.1"/>
    <property type="molecule type" value="Genomic_DNA"/>
</dbReference>
<sequence>MTINVFKSKVLNNKSNKPTDPITTEIIRNSLNSSAEQMKKVLIRSSFSPIIYEVLDFASAIYDQNYCMLAQSPSLPGFMGTLSFCVEQAVKEVGGESNLFDGDIIIYNNPYGSGSHSQDVAIVKPVYLEKKLIGYTAIKAHWLDTGGKEPYSTDTVDVFQEGTIYPGLKLYSKGELVEDIYKLIVANTRVPKAIIGDLNAQLNGVVAGANALKRIVNKFGYDLFYNSVIEIYNHGEKLVRKSLKRIPNGNYSGFGQMDSNGVDEGLVKFKISIEVNDSNLILDFTEVPDQQNGPINCPLPSTVSKARVAFSMMAGNGEQPNEGFFRPLIIKTRKGSMFDPVSPAPCFLNGWPGLQVIEIIYKILSEKLPEAFPASSGGCLAAAVWWGKREKDGEPWADGAPHPVGQGGFYKGDGVTSMHHNSAGTRISPTEIWESRNPWLIRKIELAKDSCGAGEFRGGLGLNLEFEMLEDTYITTVVERTKLPPWGIKEGRAGRANNVEVLKKNGKKFYMPKKSG</sequence>
<proteinExistence type="predicted"/>
<name>A0A381Y9T7_9ZZZZ</name>
<dbReference type="Pfam" id="PF02538">
    <property type="entry name" value="Hydantoinase_B"/>
    <property type="match status" value="1"/>
</dbReference>
<reference evidence="2" key="1">
    <citation type="submission" date="2018-05" db="EMBL/GenBank/DDBJ databases">
        <authorList>
            <person name="Lanie J.A."/>
            <person name="Ng W.-L."/>
            <person name="Kazmierczak K.M."/>
            <person name="Andrzejewski T.M."/>
            <person name="Davidsen T.M."/>
            <person name="Wayne K.J."/>
            <person name="Tettelin H."/>
            <person name="Glass J.I."/>
            <person name="Rusch D."/>
            <person name="Podicherti R."/>
            <person name="Tsui H.-C.T."/>
            <person name="Winkler M.E."/>
        </authorList>
    </citation>
    <scope>NUCLEOTIDE SEQUENCE</scope>
</reference>